<comment type="similarity">
    <text evidence="2">Belongs to the glycosyl hydrolase 51 family.</text>
</comment>
<dbReference type="Gene3D" id="3.20.20.80">
    <property type="entry name" value="Glycosidases"/>
    <property type="match status" value="1"/>
</dbReference>
<evidence type="ECO:0000256" key="6">
    <source>
        <dbReference type="ARBA" id="ARBA00023295"/>
    </source>
</evidence>
<dbReference type="SMART" id="SM00813">
    <property type="entry name" value="Alpha-L-AF_C"/>
    <property type="match status" value="1"/>
</dbReference>
<dbReference type="InterPro" id="IPR017853">
    <property type="entry name" value="GH"/>
</dbReference>
<dbReference type="PANTHER" id="PTHR43576">
    <property type="entry name" value="ALPHA-L-ARABINOFURANOSIDASE C-RELATED"/>
    <property type="match status" value="1"/>
</dbReference>
<accession>A0A0F9S8W4</accession>
<reference evidence="8" key="1">
    <citation type="journal article" date="2015" name="Nature">
        <title>Complex archaea that bridge the gap between prokaryotes and eukaryotes.</title>
        <authorList>
            <person name="Spang A."/>
            <person name="Saw J.H."/>
            <person name="Jorgensen S.L."/>
            <person name="Zaremba-Niedzwiedzka K."/>
            <person name="Martijn J."/>
            <person name="Lind A.E."/>
            <person name="van Eijk R."/>
            <person name="Schleper C."/>
            <person name="Guy L."/>
            <person name="Ettema T.J."/>
        </authorList>
    </citation>
    <scope>NUCLEOTIDE SEQUENCE</scope>
</reference>
<proteinExistence type="inferred from homology"/>
<feature type="domain" description="Alpha-L-arabinofuranosidase C-terminal" evidence="7">
    <location>
        <begin position="320"/>
        <end position="494"/>
    </location>
</feature>
<dbReference type="InterPro" id="IPR055235">
    <property type="entry name" value="ASD1_cat"/>
</dbReference>
<dbReference type="Pfam" id="PF22848">
    <property type="entry name" value="ASD1_dom"/>
    <property type="match status" value="1"/>
</dbReference>
<dbReference type="EC" id="3.2.1.55" evidence="3"/>
<keyword evidence="6" id="KW-0326">Glycosidase</keyword>
<dbReference type="InterPro" id="IPR013780">
    <property type="entry name" value="Glyco_hydro_b"/>
</dbReference>
<dbReference type="EMBL" id="LAZR01002178">
    <property type="protein sequence ID" value="KKN33441.1"/>
    <property type="molecule type" value="Genomic_DNA"/>
</dbReference>
<dbReference type="GO" id="GO:0046556">
    <property type="term" value="F:alpha-L-arabinofuranosidase activity"/>
    <property type="evidence" value="ECO:0007669"/>
    <property type="project" value="UniProtKB-EC"/>
</dbReference>
<evidence type="ECO:0000256" key="3">
    <source>
        <dbReference type="ARBA" id="ARBA00012670"/>
    </source>
</evidence>
<comment type="catalytic activity">
    <reaction evidence="1">
        <text>Hydrolysis of terminal non-reducing alpha-L-arabinofuranoside residues in alpha-L-arabinosides.</text>
        <dbReference type="EC" id="3.2.1.55"/>
    </reaction>
</comment>
<comment type="caution">
    <text evidence="8">The sequence shown here is derived from an EMBL/GenBank/DDBJ whole genome shotgun (WGS) entry which is preliminary data.</text>
</comment>
<dbReference type="Pfam" id="PF06964">
    <property type="entry name" value="Alpha-L-AF_C"/>
    <property type="match status" value="1"/>
</dbReference>
<protein>
    <recommendedName>
        <fullName evidence="3">non-reducing end alpha-L-arabinofuranosidase</fullName>
        <ecNumber evidence="3">3.2.1.55</ecNumber>
    </recommendedName>
</protein>
<evidence type="ECO:0000313" key="8">
    <source>
        <dbReference type="EMBL" id="KKN33441.1"/>
    </source>
</evidence>
<evidence type="ECO:0000256" key="2">
    <source>
        <dbReference type="ARBA" id="ARBA00007186"/>
    </source>
</evidence>
<dbReference type="PANTHER" id="PTHR43576:SF2">
    <property type="entry name" value="INTRACELLULAR EXO-ALPHA-L-ARABINOFURANOSIDASE 2"/>
    <property type="match status" value="1"/>
</dbReference>
<evidence type="ECO:0000256" key="4">
    <source>
        <dbReference type="ARBA" id="ARBA00022801"/>
    </source>
</evidence>
<keyword evidence="5" id="KW-0119">Carbohydrate metabolism</keyword>
<dbReference type="AlphaFoldDB" id="A0A0F9S8W4"/>
<dbReference type="SUPFAM" id="SSF51445">
    <property type="entry name" value="(Trans)glycosidases"/>
    <property type="match status" value="1"/>
</dbReference>
<dbReference type="SUPFAM" id="SSF51011">
    <property type="entry name" value="Glycosyl hydrolase domain"/>
    <property type="match status" value="1"/>
</dbReference>
<dbReference type="Gene3D" id="2.60.40.1180">
    <property type="entry name" value="Golgi alpha-mannosidase II"/>
    <property type="match status" value="1"/>
</dbReference>
<evidence type="ECO:0000256" key="1">
    <source>
        <dbReference type="ARBA" id="ARBA00001462"/>
    </source>
</evidence>
<dbReference type="InterPro" id="IPR010720">
    <property type="entry name" value="Alpha-L-AF_C"/>
</dbReference>
<keyword evidence="4" id="KW-0378">Hydrolase</keyword>
<dbReference type="GO" id="GO:0046373">
    <property type="term" value="P:L-arabinose metabolic process"/>
    <property type="evidence" value="ECO:0007669"/>
    <property type="project" value="InterPro"/>
</dbReference>
<organism evidence="8">
    <name type="scientific">marine sediment metagenome</name>
    <dbReference type="NCBI Taxonomy" id="412755"/>
    <lineage>
        <taxon>unclassified sequences</taxon>
        <taxon>metagenomes</taxon>
        <taxon>ecological metagenomes</taxon>
    </lineage>
</organism>
<evidence type="ECO:0000256" key="5">
    <source>
        <dbReference type="ARBA" id="ARBA00023277"/>
    </source>
</evidence>
<gene>
    <name evidence="8" type="ORF">LCGC14_0803730</name>
</gene>
<name>A0A0F9S8W4_9ZZZZ</name>
<evidence type="ECO:0000259" key="7">
    <source>
        <dbReference type="SMART" id="SM00813"/>
    </source>
</evidence>
<dbReference type="GO" id="GO:0000272">
    <property type="term" value="P:polysaccharide catabolic process"/>
    <property type="evidence" value="ECO:0007669"/>
    <property type="project" value="TreeGrafter"/>
</dbReference>
<sequence length="501" mass="57198">MIIVVNREASIKIKLNEYLGKINPFVLGQFIEHFPHQIYGGIYEEGSPYSDSNGYRLDVEKALKDLEPPILRWPGGNYASGYHWKWGAGPKNERVERKNPVWDEFESHHFGTTEFVEHCRRIGAEPFICVGVGCNDENPTPEEAAAWVRYCNAVNGPEAELRVKAGYPEPMNVKWWGLGNECWGPWQMGYYKNGEDYGKDVLEFIKAMKKSDASLKFVAIGVDPSLFHPRWNKQLLSNDDLAREMDALAWHHYLQIGDPDARISHIEASIGLRKIERKLRRVIREIQNACKRIERDDLIQIAITEWNEYGWIHNPWTTDVNEKNKAPEQYDLAHALYTAGFLNIILRKSANISMANYSPVVNTRGLIYADERGILLRSTYFVYQMYRPCAKGISIVTQIECPKLEDTKALALDVAAVKVGDKKVYLFVVNRALEDLACQITIPDFAVKSSSGTILSAESLKSYNSFENPYTIIPREFELNMSGEKFKISLPKHSLSVLLLE</sequence>